<protein>
    <submittedName>
        <fullName evidence="2">Uncharacterized protein</fullName>
    </submittedName>
</protein>
<sequence length="448" mass="49961">MAANLNFLAATLVSSVMNPAAMQKAVKSVEKAVEEATGEIISLRFTAQNGDYAAGDEDIRRKVVREVRGSADGVEVVIFGILESFIVVNHQVVSSLPATPHPSHVPQKPPPGPPDPDDLGERAILITGLYHRHHRQSIKEIEEEFRMAIFERCGERVREVRLFSGWILHACSVGVRLKEGAAGEDWRFVMHELRYHFLGNGYDFEDVSARRIFEEGREKEFKITEGTMEEVNALAPTTGMVCWEGDVPKDIMQSGDNVLRLSRMPWGVGPDSILDGLRNVGLKPVAVLEFGILVDATGETDTSVSILFFDLTEVSLAKSYLGEHAVDVGGREGFVRVRSEHAYLTSSLLRIRTLGPEIPLPEILRAVSRSPRLVFSKVVGLEKVVYVQLDTLEGAKVARSVLHNRGIGGYRGIMQVDYYEPHVELLLGPARKRKREEEEEERNGFRKR</sequence>
<feature type="region of interest" description="Disordered" evidence="1">
    <location>
        <begin position="98"/>
        <end position="119"/>
    </location>
</feature>
<proteinExistence type="predicted"/>
<comment type="caution">
    <text evidence="2">The sequence shown here is derived from an EMBL/GenBank/DDBJ whole genome shotgun (WGS) entry which is preliminary data.</text>
</comment>
<evidence type="ECO:0000256" key="1">
    <source>
        <dbReference type="SAM" id="MobiDB-lite"/>
    </source>
</evidence>
<dbReference type="EMBL" id="JADGJD010000357">
    <property type="protein sequence ID" value="KAJ3051803.1"/>
    <property type="molecule type" value="Genomic_DNA"/>
</dbReference>
<evidence type="ECO:0000313" key="3">
    <source>
        <dbReference type="Proteomes" id="UP001212841"/>
    </source>
</evidence>
<keyword evidence="3" id="KW-1185">Reference proteome</keyword>
<feature type="non-terminal residue" evidence="2">
    <location>
        <position position="448"/>
    </location>
</feature>
<organism evidence="2 3">
    <name type="scientific">Rhizophlyctis rosea</name>
    <dbReference type="NCBI Taxonomy" id="64517"/>
    <lineage>
        <taxon>Eukaryota</taxon>
        <taxon>Fungi</taxon>
        <taxon>Fungi incertae sedis</taxon>
        <taxon>Chytridiomycota</taxon>
        <taxon>Chytridiomycota incertae sedis</taxon>
        <taxon>Chytridiomycetes</taxon>
        <taxon>Rhizophlyctidales</taxon>
        <taxon>Rhizophlyctidaceae</taxon>
        <taxon>Rhizophlyctis</taxon>
    </lineage>
</organism>
<gene>
    <name evidence="2" type="ORF">HK097_007182</name>
</gene>
<dbReference type="AlphaFoldDB" id="A0AAD5SC91"/>
<name>A0AAD5SC91_9FUNG</name>
<accession>A0AAD5SC91</accession>
<evidence type="ECO:0000313" key="2">
    <source>
        <dbReference type="EMBL" id="KAJ3051803.1"/>
    </source>
</evidence>
<dbReference type="Proteomes" id="UP001212841">
    <property type="component" value="Unassembled WGS sequence"/>
</dbReference>
<reference evidence="2" key="1">
    <citation type="submission" date="2020-05" db="EMBL/GenBank/DDBJ databases">
        <title>Phylogenomic resolution of chytrid fungi.</title>
        <authorList>
            <person name="Stajich J.E."/>
            <person name="Amses K."/>
            <person name="Simmons R."/>
            <person name="Seto K."/>
            <person name="Myers J."/>
            <person name="Bonds A."/>
            <person name="Quandt C.A."/>
            <person name="Barry K."/>
            <person name="Liu P."/>
            <person name="Grigoriev I."/>
            <person name="Longcore J.E."/>
            <person name="James T.Y."/>
        </authorList>
    </citation>
    <scope>NUCLEOTIDE SEQUENCE</scope>
    <source>
        <strain evidence="2">JEL0318</strain>
    </source>
</reference>